<evidence type="ECO:0000313" key="2">
    <source>
        <dbReference type="EMBL" id="ORZ00578.1"/>
    </source>
</evidence>
<sequence length="185" mass="20917">MAVHSKDVLEAIETIHNSDALQSLQLLKDHTAYITQHSTTLPRQEEERKTRASALQEEHRALEARKQELIQAVQAPNDALLKEKEHIEQELAQVNESERVALETIARLESELAHMTGRQDEVTQDADSLHLYLYRNLGVDVTEKDSSGHFRTIRTVSPNGRIQRITIAPGCTKSVWKSLCSDSTE</sequence>
<gene>
    <name evidence="2" type="ORF">BCR43DRAFT_502299</name>
</gene>
<organism evidence="2 3">
    <name type="scientific">Syncephalastrum racemosum</name>
    <name type="common">Filamentous fungus</name>
    <dbReference type="NCBI Taxonomy" id="13706"/>
    <lineage>
        <taxon>Eukaryota</taxon>
        <taxon>Fungi</taxon>
        <taxon>Fungi incertae sedis</taxon>
        <taxon>Mucoromycota</taxon>
        <taxon>Mucoromycotina</taxon>
        <taxon>Mucoromycetes</taxon>
        <taxon>Mucorales</taxon>
        <taxon>Syncephalastraceae</taxon>
        <taxon>Syncephalastrum</taxon>
    </lineage>
</organism>
<keyword evidence="3" id="KW-1185">Reference proteome</keyword>
<dbReference type="AlphaFoldDB" id="A0A1X2HMK7"/>
<keyword evidence="1" id="KW-0175">Coiled coil</keyword>
<evidence type="ECO:0000313" key="3">
    <source>
        <dbReference type="Proteomes" id="UP000242180"/>
    </source>
</evidence>
<dbReference type="EMBL" id="MCGN01000002">
    <property type="protein sequence ID" value="ORZ00578.1"/>
    <property type="molecule type" value="Genomic_DNA"/>
</dbReference>
<evidence type="ECO:0008006" key="4">
    <source>
        <dbReference type="Google" id="ProtNLM"/>
    </source>
</evidence>
<protein>
    <recommendedName>
        <fullName evidence="4">Kinetochore protein Spc24</fullName>
    </recommendedName>
</protein>
<name>A0A1X2HMK7_SYNRA</name>
<reference evidence="2 3" key="1">
    <citation type="submission" date="2016-07" db="EMBL/GenBank/DDBJ databases">
        <title>Pervasive Adenine N6-methylation of Active Genes in Fungi.</title>
        <authorList>
            <consortium name="DOE Joint Genome Institute"/>
            <person name="Mondo S.J."/>
            <person name="Dannebaum R.O."/>
            <person name="Kuo R.C."/>
            <person name="Labutti K."/>
            <person name="Haridas S."/>
            <person name="Kuo A."/>
            <person name="Salamov A."/>
            <person name="Ahrendt S.R."/>
            <person name="Lipzen A."/>
            <person name="Sullivan W."/>
            <person name="Andreopoulos W.B."/>
            <person name="Clum A."/>
            <person name="Lindquist E."/>
            <person name="Daum C."/>
            <person name="Ramamoorthy G.K."/>
            <person name="Gryganskyi A."/>
            <person name="Culley D."/>
            <person name="Magnuson J.K."/>
            <person name="James T.Y."/>
            <person name="O'Malley M.A."/>
            <person name="Stajich J.E."/>
            <person name="Spatafora J.W."/>
            <person name="Visel A."/>
            <person name="Grigoriev I.V."/>
        </authorList>
    </citation>
    <scope>NUCLEOTIDE SEQUENCE [LARGE SCALE GENOMIC DNA]</scope>
    <source>
        <strain evidence="2 3">NRRL 2496</strain>
    </source>
</reference>
<feature type="coiled-coil region" evidence="1">
    <location>
        <begin position="45"/>
        <end position="125"/>
    </location>
</feature>
<proteinExistence type="predicted"/>
<evidence type="ECO:0000256" key="1">
    <source>
        <dbReference type="SAM" id="Coils"/>
    </source>
</evidence>
<comment type="caution">
    <text evidence="2">The sequence shown here is derived from an EMBL/GenBank/DDBJ whole genome shotgun (WGS) entry which is preliminary data.</text>
</comment>
<dbReference type="Proteomes" id="UP000242180">
    <property type="component" value="Unassembled WGS sequence"/>
</dbReference>
<accession>A0A1X2HMK7</accession>
<dbReference type="InParanoid" id="A0A1X2HMK7"/>